<dbReference type="AlphaFoldDB" id="A0A5S9IR07"/>
<evidence type="ECO:0000313" key="3">
    <source>
        <dbReference type="Proteomes" id="UP000326354"/>
    </source>
</evidence>
<dbReference type="PROSITE" id="PS51257">
    <property type="entry name" value="PROKAR_LIPOPROTEIN"/>
    <property type="match status" value="1"/>
</dbReference>
<evidence type="ECO:0008006" key="4">
    <source>
        <dbReference type="Google" id="ProtNLM"/>
    </source>
</evidence>
<accession>A0A5S9IR07</accession>
<proteinExistence type="predicted"/>
<name>A0A5S9IR07_UABAM</name>
<keyword evidence="3" id="KW-1185">Reference proteome</keyword>
<gene>
    <name evidence="2" type="ORF">UABAM_04376</name>
</gene>
<dbReference type="KEGG" id="uam:UABAM_04376"/>
<feature type="chain" id="PRO_5024863436" description="Lipoprotein" evidence="1">
    <location>
        <begin position="25"/>
        <end position="112"/>
    </location>
</feature>
<dbReference type="RefSeq" id="WP_151970070.1">
    <property type="nucleotide sequence ID" value="NZ_AP019860.1"/>
</dbReference>
<protein>
    <recommendedName>
        <fullName evidence="4">Lipoprotein</fullName>
    </recommendedName>
</protein>
<reference evidence="2 3" key="1">
    <citation type="submission" date="2019-08" db="EMBL/GenBank/DDBJ databases">
        <title>Complete genome sequence of Candidatus Uab amorphum.</title>
        <authorList>
            <person name="Shiratori T."/>
            <person name="Suzuki S."/>
            <person name="Kakizawa Y."/>
            <person name="Ishida K."/>
        </authorList>
    </citation>
    <scope>NUCLEOTIDE SEQUENCE [LARGE SCALE GENOMIC DNA]</scope>
    <source>
        <strain evidence="2 3">SRT547</strain>
    </source>
</reference>
<dbReference type="EMBL" id="AP019860">
    <property type="protein sequence ID" value="BBM85990.1"/>
    <property type="molecule type" value="Genomic_DNA"/>
</dbReference>
<dbReference type="Proteomes" id="UP000326354">
    <property type="component" value="Chromosome"/>
</dbReference>
<evidence type="ECO:0000256" key="1">
    <source>
        <dbReference type="SAM" id="SignalP"/>
    </source>
</evidence>
<organism evidence="2 3">
    <name type="scientific">Uabimicrobium amorphum</name>
    <dbReference type="NCBI Taxonomy" id="2596890"/>
    <lineage>
        <taxon>Bacteria</taxon>
        <taxon>Pseudomonadati</taxon>
        <taxon>Planctomycetota</taxon>
        <taxon>Candidatus Uabimicrobiia</taxon>
        <taxon>Candidatus Uabimicrobiales</taxon>
        <taxon>Candidatus Uabimicrobiaceae</taxon>
        <taxon>Candidatus Uabimicrobium</taxon>
    </lineage>
</organism>
<keyword evidence="1" id="KW-0732">Signal</keyword>
<evidence type="ECO:0000313" key="2">
    <source>
        <dbReference type="EMBL" id="BBM85990.1"/>
    </source>
</evidence>
<sequence>MGKRAYTRYCILLICLIFSGCCHTVGLLTGYQTGNNCEPLTTKLSQKISKEELHVEEYDFTYTNQQGQQQTEKRKNAYRESRPYTYFLRSLYFFTVPIDVMIDIVFFGHLSQ</sequence>
<feature type="signal peptide" evidence="1">
    <location>
        <begin position="1"/>
        <end position="24"/>
    </location>
</feature>